<dbReference type="PRINTS" id="PR00038">
    <property type="entry name" value="HTHLUXR"/>
</dbReference>
<evidence type="ECO:0000256" key="2">
    <source>
        <dbReference type="ARBA" id="ARBA00023125"/>
    </source>
</evidence>
<dbReference type="InterPro" id="IPR000792">
    <property type="entry name" value="Tscrpt_reg_LuxR_C"/>
</dbReference>
<dbReference type="SUPFAM" id="SSF48452">
    <property type="entry name" value="TPR-like"/>
    <property type="match status" value="1"/>
</dbReference>
<keyword evidence="2" id="KW-0238">DNA-binding</keyword>
<organism evidence="5 6">
    <name type="scientific">Dictyobacter halimunensis</name>
    <dbReference type="NCBI Taxonomy" id="3026934"/>
    <lineage>
        <taxon>Bacteria</taxon>
        <taxon>Bacillati</taxon>
        <taxon>Chloroflexota</taxon>
        <taxon>Ktedonobacteria</taxon>
        <taxon>Ktedonobacterales</taxon>
        <taxon>Dictyobacteraceae</taxon>
        <taxon>Dictyobacter</taxon>
    </lineage>
</organism>
<sequence length="1080" mass="122652">MPRRASYLLLWSVQEQRYTLTTSSAGRDLREDVVPGEASWFAWLEGITSFAFRGQSGAHCTVRKEAVQGNGSYWYAYRSLQQRTVKRYLGRTRELSLARLEQVAESFNALAQQATAAPAAIDEELQMLPSLTTPLPPLLQSKLQPPRLSQMLIERPRLHECLDGWQDYKLTQIVAPAGSGKTTLVKSWLDQRAISPQIAWVSLDAGDNDPIRFWRYILTACLPWSDASSGQQALSLLMTTIQPSLQPVSLERVLTLFLNPIDQQVQHYLLILEDYHVLSTPRIHESLAFLLAHLPQRLHVLLISRREPPIGLSRLRANGELNELLAGELRFTYEEMEDFLHRTLPVPLAPAVLERLAAQLDGWAAGLRLLSLSLQGKKTIEQIEPVLANFRGSQPSIHQYFVGEVWQDQSDVVQDFLLRTSLLTRLSPSLCEAVTGRSDSAALLTTIEQANLFLEALDGTGEWYRYHGLFAEAMQHEARRRLNAATMQELYLTASHWFMEHGLLDEAVEAMFQTSDSEQVALLLERHLKVLRFIDPPELHTWRRWFERLPQPVLKRHPFLCFSYAVALIFGQDRQPQPQPPSTQFEEFLQLAEQEWQRQQNLEGLGGVLAIRALFSLQSGKRVLARSWALQALEWLTQEDALWRNLCFMVLGLDAIQLGQVKEAVHAFEQASTYWGRSNNTDARDGMTIMLGLLCVEMGDLKQAAFYYRQLTTDTSRSDQHPFTPFIHHGLAFLYYEWNMLHEAAQQLQPGTGQPESPADLLRDIHEAIQELLQALLQHGRGETRAALERLTDYLLNHKQAIANPFYTYVYQELISWIVRLALLLGDCPLAQTWLDDLTRHYQHTVTATDMLLLEAPSEAAIVDPASGSIDEQPWHEDRQIALILQESKVMLEARLYLAQGQTELALQILSSLLAAAHEAGRGRHTLQIRLLLAQTYVARKQSVEAREMLLSALKQGYAGGYQRLILDEGDQLFLLVRDLLPQLLGQPLHSYAQSLLRAFARSRQQVTVTPISSTIFEPLSKQEQKVLRLLITGRSNPEIARELIVSVNTVRTQIQSIYRKLQVNNRQAASAVARELNLL</sequence>
<accession>A0ABQ6G4H2</accession>
<evidence type="ECO:0000313" key="6">
    <source>
        <dbReference type="Proteomes" id="UP001344906"/>
    </source>
</evidence>
<dbReference type="RefSeq" id="WP_338257867.1">
    <property type="nucleotide sequence ID" value="NZ_BSRI01000002.1"/>
</dbReference>
<keyword evidence="1" id="KW-0805">Transcription regulation</keyword>
<proteinExistence type="predicted"/>
<dbReference type="PANTHER" id="PTHR44688">
    <property type="entry name" value="DNA-BINDING TRANSCRIPTIONAL ACTIVATOR DEVR_DOSR"/>
    <property type="match status" value="1"/>
</dbReference>
<dbReference type="InterPro" id="IPR041617">
    <property type="entry name" value="TPR_MalT"/>
</dbReference>
<dbReference type="SMART" id="SM00421">
    <property type="entry name" value="HTH_LUXR"/>
    <property type="match status" value="1"/>
</dbReference>
<evidence type="ECO:0000259" key="4">
    <source>
        <dbReference type="PROSITE" id="PS50043"/>
    </source>
</evidence>
<dbReference type="InterPro" id="IPR027417">
    <property type="entry name" value="P-loop_NTPase"/>
</dbReference>
<dbReference type="SUPFAM" id="SSF52540">
    <property type="entry name" value="P-loop containing nucleoside triphosphate hydrolases"/>
    <property type="match status" value="1"/>
</dbReference>
<dbReference type="SUPFAM" id="SSF46894">
    <property type="entry name" value="C-terminal effector domain of the bipartite response regulators"/>
    <property type="match status" value="1"/>
</dbReference>
<dbReference type="Gene3D" id="3.40.50.300">
    <property type="entry name" value="P-loop containing nucleotide triphosphate hydrolases"/>
    <property type="match status" value="1"/>
</dbReference>
<dbReference type="InterPro" id="IPR059106">
    <property type="entry name" value="WHD_MalT"/>
</dbReference>
<comment type="caution">
    <text evidence="5">The sequence shown here is derived from an EMBL/GenBank/DDBJ whole genome shotgun (WGS) entry which is preliminary data.</text>
</comment>
<dbReference type="Gene3D" id="1.25.40.10">
    <property type="entry name" value="Tetratricopeptide repeat domain"/>
    <property type="match status" value="1"/>
</dbReference>
<dbReference type="CDD" id="cd06170">
    <property type="entry name" value="LuxR_C_like"/>
    <property type="match status" value="1"/>
</dbReference>
<dbReference type="Pfam" id="PF00196">
    <property type="entry name" value="GerE"/>
    <property type="match status" value="1"/>
</dbReference>
<dbReference type="EMBL" id="BSRI01000002">
    <property type="protein sequence ID" value="GLV60723.1"/>
    <property type="molecule type" value="Genomic_DNA"/>
</dbReference>
<keyword evidence="3" id="KW-0804">Transcription</keyword>
<evidence type="ECO:0000256" key="3">
    <source>
        <dbReference type="ARBA" id="ARBA00023163"/>
    </source>
</evidence>
<gene>
    <name evidence="5" type="ORF">KDH_75420</name>
</gene>
<dbReference type="PROSITE" id="PS50043">
    <property type="entry name" value="HTH_LUXR_2"/>
    <property type="match status" value="1"/>
</dbReference>
<evidence type="ECO:0000313" key="5">
    <source>
        <dbReference type="EMBL" id="GLV60723.1"/>
    </source>
</evidence>
<evidence type="ECO:0000256" key="1">
    <source>
        <dbReference type="ARBA" id="ARBA00023015"/>
    </source>
</evidence>
<dbReference type="Proteomes" id="UP001344906">
    <property type="component" value="Unassembled WGS sequence"/>
</dbReference>
<dbReference type="PANTHER" id="PTHR44688:SF16">
    <property type="entry name" value="DNA-BINDING TRANSCRIPTIONAL ACTIVATOR DEVR_DOSR"/>
    <property type="match status" value="1"/>
</dbReference>
<name>A0ABQ6G4H2_9CHLR</name>
<dbReference type="Pfam" id="PF17874">
    <property type="entry name" value="TPR_MalT"/>
    <property type="match status" value="1"/>
</dbReference>
<dbReference type="Pfam" id="PF25873">
    <property type="entry name" value="WHD_MalT"/>
    <property type="match status" value="1"/>
</dbReference>
<keyword evidence="6" id="KW-1185">Reference proteome</keyword>
<dbReference type="InterPro" id="IPR011990">
    <property type="entry name" value="TPR-like_helical_dom_sf"/>
</dbReference>
<feature type="domain" description="HTH luxR-type" evidence="4">
    <location>
        <begin position="1013"/>
        <end position="1078"/>
    </location>
</feature>
<dbReference type="Gene3D" id="1.10.10.10">
    <property type="entry name" value="Winged helix-like DNA-binding domain superfamily/Winged helix DNA-binding domain"/>
    <property type="match status" value="1"/>
</dbReference>
<dbReference type="InterPro" id="IPR016032">
    <property type="entry name" value="Sig_transdc_resp-reg_C-effctor"/>
</dbReference>
<protein>
    <submittedName>
        <fullName evidence="5">LuxR family transcriptional regulator</fullName>
    </submittedName>
</protein>
<dbReference type="PROSITE" id="PS00622">
    <property type="entry name" value="HTH_LUXR_1"/>
    <property type="match status" value="1"/>
</dbReference>
<reference evidence="5 6" key="1">
    <citation type="submission" date="2023-02" db="EMBL/GenBank/DDBJ databases">
        <title>Dictyobacter halimunensis sp. nov., a new member of the class Ktedonobacteria from forest soil in a geothermal area.</title>
        <authorList>
            <person name="Rachmania M.K."/>
            <person name="Ningsih F."/>
            <person name="Sakai Y."/>
            <person name="Yabe S."/>
            <person name="Yokota A."/>
            <person name="Sjamsuridzal W."/>
        </authorList>
    </citation>
    <scope>NUCLEOTIDE SEQUENCE [LARGE SCALE GENOMIC DNA]</scope>
    <source>
        <strain evidence="5 6">S3.2.2.5</strain>
    </source>
</reference>
<dbReference type="InterPro" id="IPR036388">
    <property type="entry name" value="WH-like_DNA-bd_sf"/>
</dbReference>